<name>A0A2A6C5I6_PRIPA</name>
<proteinExistence type="predicted"/>
<organism evidence="1 2">
    <name type="scientific">Pristionchus pacificus</name>
    <name type="common">Parasitic nematode worm</name>
    <dbReference type="NCBI Taxonomy" id="54126"/>
    <lineage>
        <taxon>Eukaryota</taxon>
        <taxon>Metazoa</taxon>
        <taxon>Ecdysozoa</taxon>
        <taxon>Nematoda</taxon>
        <taxon>Chromadorea</taxon>
        <taxon>Rhabditida</taxon>
        <taxon>Rhabditina</taxon>
        <taxon>Diplogasteromorpha</taxon>
        <taxon>Diplogasteroidea</taxon>
        <taxon>Neodiplogasteridae</taxon>
        <taxon>Pristionchus</taxon>
    </lineage>
</organism>
<dbReference type="Proteomes" id="UP000005239">
    <property type="component" value="Unassembled WGS sequence"/>
</dbReference>
<reference evidence="1" key="2">
    <citation type="submission" date="2022-06" db="UniProtKB">
        <authorList>
            <consortium name="EnsemblMetazoa"/>
        </authorList>
    </citation>
    <scope>IDENTIFICATION</scope>
    <source>
        <strain evidence="1">PS312</strain>
    </source>
</reference>
<dbReference type="AlphaFoldDB" id="A0A2A6C5I6"/>
<evidence type="ECO:0000313" key="2">
    <source>
        <dbReference type="Proteomes" id="UP000005239"/>
    </source>
</evidence>
<reference evidence="2" key="1">
    <citation type="journal article" date="2008" name="Nat. Genet.">
        <title>The Pristionchus pacificus genome provides a unique perspective on nematode lifestyle and parasitism.</title>
        <authorList>
            <person name="Dieterich C."/>
            <person name="Clifton S.W."/>
            <person name="Schuster L.N."/>
            <person name="Chinwalla A."/>
            <person name="Delehaunty K."/>
            <person name="Dinkelacker I."/>
            <person name="Fulton L."/>
            <person name="Fulton R."/>
            <person name="Godfrey J."/>
            <person name="Minx P."/>
            <person name="Mitreva M."/>
            <person name="Roeseler W."/>
            <person name="Tian H."/>
            <person name="Witte H."/>
            <person name="Yang S.P."/>
            <person name="Wilson R.K."/>
            <person name="Sommer R.J."/>
        </authorList>
    </citation>
    <scope>NUCLEOTIDE SEQUENCE [LARGE SCALE GENOMIC DNA]</scope>
    <source>
        <strain evidence="2">PS312</strain>
    </source>
</reference>
<dbReference type="EnsemblMetazoa" id="PPA34857.1">
    <property type="protein sequence ID" value="PPA34857.1"/>
    <property type="gene ID" value="WBGene00273226"/>
</dbReference>
<sequence>YAGDAIFGCGADAAAVCKWAEERAEKRARLQIPLAPLLNHKAIIMAPQIAQGRNLLGLIHMQLAEQIRMSGGGVPLSSGFSRIVPMPTPRFSLVDNEKKEDEKAES</sequence>
<dbReference type="OrthoDB" id="206452at2759"/>
<accession>A0A8R1YQR0</accession>
<protein>
    <submittedName>
        <fullName evidence="1">Uncharacterized protein</fullName>
    </submittedName>
</protein>
<gene>
    <name evidence="1" type="primary">WBGene00273226</name>
</gene>
<accession>A0A2A6C5I6</accession>
<evidence type="ECO:0000313" key="1">
    <source>
        <dbReference type="EnsemblMetazoa" id="PPA34857.1"/>
    </source>
</evidence>
<keyword evidence="2" id="KW-1185">Reference proteome</keyword>